<dbReference type="InterPro" id="IPR015943">
    <property type="entry name" value="WD40/YVTN_repeat-like_dom_sf"/>
</dbReference>
<accession>A0A4D9CYU8</accession>
<evidence type="ECO:0000256" key="4">
    <source>
        <dbReference type="ARBA" id="ARBA00023242"/>
    </source>
</evidence>
<dbReference type="Proteomes" id="UP000355283">
    <property type="component" value="Unassembled WGS sequence"/>
</dbReference>
<comment type="subcellular location">
    <subcellularLocation>
        <location evidence="1">Nucleus</location>
    </subcellularLocation>
</comment>
<evidence type="ECO:0000313" key="9">
    <source>
        <dbReference type="Proteomes" id="UP000355283"/>
    </source>
</evidence>
<dbReference type="EMBL" id="SDOX01000019">
    <property type="protein sequence ID" value="TFJ84370.1"/>
    <property type="molecule type" value="Genomic_DNA"/>
</dbReference>
<dbReference type="OrthoDB" id="540662at2759"/>
<dbReference type="PANTHER" id="PTHR19848">
    <property type="entry name" value="WD40 REPEAT PROTEIN"/>
    <property type="match status" value="1"/>
</dbReference>
<evidence type="ECO:0000256" key="7">
    <source>
        <dbReference type="SAM" id="Phobius"/>
    </source>
</evidence>
<keyword evidence="9" id="KW-1185">Reference proteome</keyword>
<keyword evidence="7" id="KW-0812">Transmembrane</keyword>
<keyword evidence="7" id="KW-0472">Membrane</keyword>
<keyword evidence="3" id="KW-0677">Repeat</keyword>
<name>A0A4D9CYU8_9STRA</name>
<dbReference type="InterPro" id="IPR036322">
    <property type="entry name" value="WD40_repeat_dom_sf"/>
</dbReference>
<reference evidence="8 9" key="1">
    <citation type="submission" date="2019-01" db="EMBL/GenBank/DDBJ databases">
        <title>Nuclear Genome Assembly of the Microalgal Biofuel strain Nannochloropsis salina CCMP1776.</title>
        <authorList>
            <person name="Hovde B."/>
        </authorList>
    </citation>
    <scope>NUCLEOTIDE SEQUENCE [LARGE SCALE GENOMIC DNA]</scope>
    <source>
        <strain evidence="8 9">CCMP1776</strain>
    </source>
</reference>
<keyword evidence="2 5" id="KW-0853">WD repeat</keyword>
<dbReference type="Gene3D" id="2.130.10.10">
    <property type="entry name" value="YVTN repeat-like/Quinoprotein amine dehydrogenase"/>
    <property type="match status" value="2"/>
</dbReference>
<dbReference type="SMART" id="SM00320">
    <property type="entry name" value="WD40"/>
    <property type="match status" value="3"/>
</dbReference>
<evidence type="ECO:0000256" key="3">
    <source>
        <dbReference type="ARBA" id="ARBA00022737"/>
    </source>
</evidence>
<comment type="caution">
    <text evidence="8">The sequence shown here is derived from an EMBL/GenBank/DDBJ whole genome shotgun (WGS) entry which is preliminary data.</text>
</comment>
<feature type="region of interest" description="Disordered" evidence="6">
    <location>
        <begin position="557"/>
        <end position="703"/>
    </location>
</feature>
<dbReference type="PROSITE" id="PS50082">
    <property type="entry name" value="WD_REPEATS_2"/>
    <property type="match status" value="1"/>
</dbReference>
<evidence type="ECO:0000256" key="2">
    <source>
        <dbReference type="ARBA" id="ARBA00022574"/>
    </source>
</evidence>
<dbReference type="GO" id="GO:0005730">
    <property type="term" value="C:nucleolus"/>
    <property type="evidence" value="ECO:0007669"/>
    <property type="project" value="TreeGrafter"/>
</dbReference>
<evidence type="ECO:0000256" key="1">
    <source>
        <dbReference type="ARBA" id="ARBA00004123"/>
    </source>
</evidence>
<feature type="transmembrane region" description="Helical" evidence="7">
    <location>
        <begin position="21"/>
        <end position="43"/>
    </location>
</feature>
<gene>
    <name evidence="8" type="ORF">NSK_004357</name>
</gene>
<dbReference type="SUPFAM" id="SSF50978">
    <property type="entry name" value="WD40 repeat-like"/>
    <property type="match status" value="1"/>
</dbReference>
<dbReference type="InterPro" id="IPR001680">
    <property type="entry name" value="WD40_rpt"/>
</dbReference>
<evidence type="ECO:0000313" key="8">
    <source>
        <dbReference type="EMBL" id="TFJ84370.1"/>
    </source>
</evidence>
<feature type="compositionally biased region" description="Gly residues" evidence="6">
    <location>
        <begin position="564"/>
        <end position="576"/>
    </location>
</feature>
<evidence type="ECO:0000256" key="6">
    <source>
        <dbReference type="SAM" id="MobiDB-lite"/>
    </source>
</evidence>
<dbReference type="AlphaFoldDB" id="A0A4D9CYU8"/>
<sequence>MHLLLFQSSRSLIGRGGAPPGVALRVAAFLFFFAGGVETFVFGGTSLSSHKVSQHPSAAPVERAWVGWRPWSVAPRRPCWVAAGRGGEEWDSAGSSGAGGGNEMGRENVWATQAPGEDDWCMDTPRIHYLREMEKLGQEVHDLTGLGSGGAADVQGLVVSTPWAPAQPFQPSSVPFPQVPPGAASEQAKTAREVALQEELRRQVVIAEGCAMNWREEPAFCRPVGHVPGNRKVQQVKLSEDRVMYGSDAGTVGLASASDGRELFRAQAHAALVTALDYDAGTGWMVSAADDGVVKVFREQEREVGGAGGGRVEAVGPGMRHHSSRVVAAEVLDHRWGLSASMDGKIVVFELDGGALVQEMWASDTLLAVTVCKNYVFAGLLGGPVEAFSIRNGGRSAFRYIAQRTPVRSLCAYPLAGNHIRVVVGGQDGALRQFQVRAVMSSEGVWRVPQDRAFDDRLVLVCNTHVDPDTREVDQGFVLTGHRGPVVAVACDEEKVVSASEDGSVIVWDAAKSSPRFMVRAHVDGDLVGAVDFNERYLVNDGTQGKVMVWDFAVGHPPRRPGSNGLGAAAGVGSLGGKRRRSSAAGPRGSRGQGGGQSRRSRASSPSPRHDGPPPADSQRGQSGTPPPTEAEDLRPHFPFLGGWNLGHGPTDLEGVGGMGRSGPPSPDATVPTADVEHAEADTPHSPSAEEEGDKGEGEEGRL</sequence>
<feature type="repeat" description="WD" evidence="5">
    <location>
        <begin position="479"/>
        <end position="509"/>
    </location>
</feature>
<protein>
    <submittedName>
        <fullName evidence="8">Uncharacterized protein</fullName>
    </submittedName>
</protein>
<dbReference type="Pfam" id="PF00400">
    <property type="entry name" value="WD40"/>
    <property type="match status" value="2"/>
</dbReference>
<dbReference type="GO" id="GO:0000027">
    <property type="term" value="P:ribosomal large subunit assembly"/>
    <property type="evidence" value="ECO:0007669"/>
    <property type="project" value="TreeGrafter"/>
</dbReference>
<keyword evidence="7" id="KW-1133">Transmembrane helix</keyword>
<dbReference type="PANTHER" id="PTHR19848:SF0">
    <property type="entry name" value="NOTCHLESS PROTEIN HOMOLOG 1"/>
    <property type="match status" value="1"/>
</dbReference>
<proteinExistence type="predicted"/>
<evidence type="ECO:0000256" key="5">
    <source>
        <dbReference type="PROSITE-ProRule" id="PRU00221"/>
    </source>
</evidence>
<organism evidence="8 9">
    <name type="scientific">Nannochloropsis salina CCMP1776</name>
    <dbReference type="NCBI Taxonomy" id="1027361"/>
    <lineage>
        <taxon>Eukaryota</taxon>
        <taxon>Sar</taxon>
        <taxon>Stramenopiles</taxon>
        <taxon>Ochrophyta</taxon>
        <taxon>Eustigmatophyceae</taxon>
        <taxon>Eustigmatales</taxon>
        <taxon>Monodopsidaceae</taxon>
        <taxon>Microchloropsis</taxon>
        <taxon>Microchloropsis salina</taxon>
    </lineage>
</organism>
<keyword evidence="4" id="KW-0539">Nucleus</keyword>
<dbReference type="PROSITE" id="PS50294">
    <property type="entry name" value="WD_REPEATS_REGION"/>
    <property type="match status" value="1"/>
</dbReference>